<keyword evidence="1" id="KW-0812">Transmembrane</keyword>
<dbReference type="AlphaFoldDB" id="A0A5N8VY98"/>
<proteinExistence type="predicted"/>
<name>A0A5N8VY98_9ACTN</name>
<accession>A0A5N8VY98</accession>
<gene>
    <name evidence="2" type="ORF">FNH04_10055</name>
</gene>
<dbReference type="Proteomes" id="UP000326979">
    <property type="component" value="Unassembled WGS sequence"/>
</dbReference>
<feature type="transmembrane region" description="Helical" evidence="1">
    <location>
        <begin position="18"/>
        <end position="37"/>
    </location>
</feature>
<evidence type="ECO:0000256" key="1">
    <source>
        <dbReference type="SAM" id="Phobius"/>
    </source>
</evidence>
<dbReference type="EMBL" id="VJZE01000047">
    <property type="protein sequence ID" value="MPY40243.1"/>
    <property type="molecule type" value="Genomic_DNA"/>
</dbReference>
<keyword evidence="1" id="KW-0472">Membrane</keyword>
<protein>
    <submittedName>
        <fullName evidence="2">Uncharacterized protein</fullName>
    </submittedName>
</protein>
<organism evidence="2 3">
    <name type="scientific">Streptomyces phyllanthi</name>
    <dbReference type="NCBI Taxonomy" id="1803180"/>
    <lineage>
        <taxon>Bacteria</taxon>
        <taxon>Bacillati</taxon>
        <taxon>Actinomycetota</taxon>
        <taxon>Actinomycetes</taxon>
        <taxon>Kitasatosporales</taxon>
        <taxon>Streptomycetaceae</taxon>
        <taxon>Streptomyces</taxon>
    </lineage>
</organism>
<dbReference type="OrthoDB" id="3436009at2"/>
<keyword evidence="3" id="KW-1185">Reference proteome</keyword>
<sequence length="303" mass="33675">MDHYSPDSRGLPKKKRMLLLGILASVAIALLLGSLLVENYFSLLFSNSSVRREDEAQKRLDMEGEPFTAQVTEPVFDPTVTPFDFVFDRPLTSAQEKRMKEFSSAEVDELWSYLSSIGGRMVEYPTAGTGDQTYSDVFNLHLQSDRQAPLTVTDLRAKVIQCSPSKAVAVVQVPPQGGGGYIGVFFNLTEHKPVARISEPTERHGNPFFRDNVINLGNGEDPGNLRIESIVGNDSCDWEIGLNYSDSSGVHSRTIRNGKVPFRTEALPRNPKQHWQVFPGAGNDAKWIDCGSRNRSVQRHSSC</sequence>
<comment type="caution">
    <text evidence="2">The sequence shown here is derived from an EMBL/GenBank/DDBJ whole genome shotgun (WGS) entry which is preliminary data.</text>
</comment>
<keyword evidence="1" id="KW-1133">Transmembrane helix</keyword>
<reference evidence="2 3" key="1">
    <citation type="submission" date="2019-07" db="EMBL/GenBank/DDBJ databases">
        <title>New species of Amycolatopsis and Streptomyces.</title>
        <authorList>
            <person name="Duangmal K."/>
            <person name="Teo W.F.A."/>
            <person name="Lipun K."/>
        </authorList>
    </citation>
    <scope>NUCLEOTIDE SEQUENCE [LARGE SCALE GENOMIC DNA]</scope>
    <source>
        <strain evidence="2 3">TISTR 2346</strain>
    </source>
</reference>
<evidence type="ECO:0000313" key="3">
    <source>
        <dbReference type="Proteomes" id="UP000326979"/>
    </source>
</evidence>
<evidence type="ECO:0000313" key="2">
    <source>
        <dbReference type="EMBL" id="MPY40243.1"/>
    </source>
</evidence>
<dbReference type="RefSeq" id="WP_152782502.1">
    <property type="nucleotide sequence ID" value="NZ_BAABEQ010000096.1"/>
</dbReference>